<keyword evidence="12" id="KW-1185">Reference proteome</keyword>
<comment type="catalytic activity">
    <reaction evidence="1">
        <text>L-glutamyl-[protein] + S-adenosyl-L-methionine = [protein]-L-glutamate 5-O-methyl ester + S-adenosyl-L-homocysteine</text>
        <dbReference type="Rhea" id="RHEA:24452"/>
        <dbReference type="Rhea" id="RHEA-COMP:10208"/>
        <dbReference type="Rhea" id="RHEA-COMP:10311"/>
        <dbReference type="ChEBI" id="CHEBI:29973"/>
        <dbReference type="ChEBI" id="CHEBI:57856"/>
        <dbReference type="ChEBI" id="CHEBI:59789"/>
        <dbReference type="ChEBI" id="CHEBI:82795"/>
        <dbReference type="EC" id="2.1.1.80"/>
    </reaction>
</comment>
<dbReference type="SUPFAM" id="SSF53335">
    <property type="entry name" value="S-adenosyl-L-methionine-dependent methyltransferases"/>
    <property type="match status" value="1"/>
</dbReference>
<dbReference type="Pfam" id="PF13596">
    <property type="entry name" value="PAS_10"/>
    <property type="match status" value="1"/>
</dbReference>
<proteinExistence type="predicted"/>
<dbReference type="GO" id="GO:0005737">
    <property type="term" value="C:cytoplasm"/>
    <property type="evidence" value="ECO:0007669"/>
    <property type="project" value="InterPro"/>
</dbReference>
<feature type="active site" evidence="6">
    <location>
        <position position="148"/>
    </location>
</feature>
<feature type="domain" description="CheR-type methyltransferase" evidence="10">
    <location>
        <begin position="226"/>
        <end position="468"/>
    </location>
</feature>
<dbReference type="InterPro" id="IPR022642">
    <property type="entry name" value="CheR_C"/>
</dbReference>
<evidence type="ECO:0000256" key="2">
    <source>
        <dbReference type="ARBA" id="ARBA00012534"/>
    </source>
</evidence>
<keyword evidence="3" id="KW-0489">Methyltransferase</keyword>
<dbReference type="AlphaFoldDB" id="A0A6V8N3H0"/>
<dbReference type="GO" id="GO:0008983">
    <property type="term" value="F:protein-glutamate O-methyltransferase activity"/>
    <property type="evidence" value="ECO:0007669"/>
    <property type="project" value="UniProtKB-EC"/>
</dbReference>
<evidence type="ECO:0000256" key="5">
    <source>
        <dbReference type="ARBA" id="ARBA00022691"/>
    </source>
</evidence>
<dbReference type="CDD" id="cd16434">
    <property type="entry name" value="CheB-CheR_fusion"/>
    <property type="match status" value="1"/>
</dbReference>
<feature type="active site" evidence="6">
    <location>
        <position position="56"/>
    </location>
</feature>
<evidence type="ECO:0000259" key="10">
    <source>
        <dbReference type="PROSITE" id="PS50123"/>
    </source>
</evidence>
<dbReference type="CDD" id="cd00130">
    <property type="entry name" value="PAS"/>
    <property type="match status" value="1"/>
</dbReference>
<dbReference type="Pfam" id="PF01739">
    <property type="entry name" value="CheR"/>
    <property type="match status" value="1"/>
</dbReference>
<evidence type="ECO:0000256" key="1">
    <source>
        <dbReference type="ARBA" id="ARBA00001541"/>
    </source>
</evidence>
<feature type="active site" evidence="6">
    <location>
        <position position="29"/>
    </location>
</feature>
<reference evidence="12" key="1">
    <citation type="submission" date="2020-06" db="EMBL/GenBank/DDBJ databases">
        <title>Draft genomic sequecing of Geomonas sp. Red745.</title>
        <authorList>
            <person name="Itoh H."/>
            <person name="Xu Z.X."/>
            <person name="Ushijima N."/>
            <person name="Masuda Y."/>
            <person name="Shiratori Y."/>
            <person name="Senoo K."/>
        </authorList>
    </citation>
    <scope>NUCLEOTIDE SEQUENCE [LARGE SCALE GENOMIC DNA]</scope>
    <source>
        <strain evidence="12">Red745</strain>
    </source>
</reference>
<evidence type="ECO:0000259" key="9">
    <source>
        <dbReference type="PROSITE" id="PS50122"/>
    </source>
</evidence>
<dbReference type="Gene3D" id="3.30.450.20">
    <property type="entry name" value="PAS domain"/>
    <property type="match status" value="1"/>
</dbReference>
<keyword evidence="6" id="KW-0378">Hydrolase</keyword>
<dbReference type="InterPro" id="IPR000014">
    <property type="entry name" value="PAS"/>
</dbReference>
<keyword evidence="5" id="KW-0949">S-adenosyl-L-methionine</keyword>
<dbReference type="SUPFAM" id="SSF47757">
    <property type="entry name" value="Chemotaxis receptor methyltransferase CheR, N-terminal domain"/>
    <property type="match status" value="1"/>
</dbReference>
<dbReference type="PROSITE" id="PS50123">
    <property type="entry name" value="CHER"/>
    <property type="match status" value="1"/>
</dbReference>
<dbReference type="PANTHER" id="PTHR24422">
    <property type="entry name" value="CHEMOTAXIS PROTEIN METHYLTRANSFERASE"/>
    <property type="match status" value="1"/>
</dbReference>
<dbReference type="InterPro" id="IPR000700">
    <property type="entry name" value="PAS-assoc_C"/>
</dbReference>
<dbReference type="InterPro" id="IPR036804">
    <property type="entry name" value="CheR_N_sf"/>
</dbReference>
<evidence type="ECO:0000313" key="12">
    <source>
        <dbReference type="Proteomes" id="UP000587586"/>
    </source>
</evidence>
<feature type="coiled-coil region" evidence="7">
    <location>
        <begin position="655"/>
        <end position="742"/>
    </location>
</feature>
<evidence type="ECO:0000256" key="4">
    <source>
        <dbReference type="ARBA" id="ARBA00022679"/>
    </source>
</evidence>
<dbReference type="InterPro" id="IPR050903">
    <property type="entry name" value="Bact_Chemotaxis_MeTrfase"/>
</dbReference>
<dbReference type="InterPro" id="IPR035965">
    <property type="entry name" value="PAS-like_dom_sf"/>
</dbReference>
<dbReference type="SUPFAM" id="SSF52738">
    <property type="entry name" value="Methylesterase CheB, C-terminal domain"/>
    <property type="match status" value="1"/>
</dbReference>
<feature type="domain" description="PAC" evidence="8">
    <location>
        <begin position="798"/>
        <end position="855"/>
    </location>
</feature>
<dbReference type="EMBL" id="BLXZ01000001">
    <property type="protein sequence ID" value="GFO66991.1"/>
    <property type="molecule type" value="Genomic_DNA"/>
</dbReference>
<dbReference type="InterPro" id="IPR029063">
    <property type="entry name" value="SAM-dependent_MTases_sf"/>
</dbReference>
<dbReference type="GO" id="GO:0006935">
    <property type="term" value="P:chemotaxis"/>
    <property type="evidence" value="ECO:0007669"/>
    <property type="project" value="UniProtKB-UniRule"/>
</dbReference>
<dbReference type="PROSITE" id="PS50113">
    <property type="entry name" value="PAC"/>
    <property type="match status" value="1"/>
</dbReference>
<dbReference type="SUPFAM" id="SSF55785">
    <property type="entry name" value="PYP-like sensor domain (PAS domain)"/>
    <property type="match status" value="1"/>
</dbReference>
<dbReference type="GO" id="GO:0008984">
    <property type="term" value="F:protein-glutamate methylesterase activity"/>
    <property type="evidence" value="ECO:0007669"/>
    <property type="project" value="InterPro"/>
</dbReference>
<feature type="domain" description="CheB-type methylesterase" evidence="9">
    <location>
        <begin position="17"/>
        <end position="206"/>
    </location>
</feature>
<evidence type="ECO:0000313" key="11">
    <source>
        <dbReference type="EMBL" id="GFO66991.1"/>
    </source>
</evidence>
<evidence type="ECO:0000256" key="7">
    <source>
        <dbReference type="SAM" id="Coils"/>
    </source>
</evidence>
<dbReference type="PROSITE" id="PS50122">
    <property type="entry name" value="CHEB"/>
    <property type="match status" value="1"/>
</dbReference>
<dbReference type="Pfam" id="PF01339">
    <property type="entry name" value="CheB_methylest"/>
    <property type="match status" value="1"/>
</dbReference>
<sequence>MATSAAPRQEAAPAEFASEAFPVVGIGTSAGGLDALELFLGHTPPHCGMAIVIIQHLSPDHSGSLPQLLQRATTMLVQEATHALRMRPNQVYVIPPKKELIVRNRILYLKEPAEKHGLRLPINTFFCSLAEDCAELGIGVILSGMGSDGTEGMHAIKEKSGLTLVQDPATAKFDSMPQSVVNGGLSDIVAPAEELPAHIIEYLASTLAIPNPASVPSQGEGYQSGFQQIMALLKQRVHHDFASYKPSSVLRRIERRMNLHNFPTLSDYANFLQINPHEVDLLFKELLIGVTCFFRDPQLWDEIRDVVLPKILASYPDEGMLRAWSCGCSTGEEAYSLAILFREVVDQFPEPERYGMQIFATDLDLDAIARARRGIFSLKIANEVSPERLSRYFTREEYGYRIDKQIRDMVIFAHHNVTTDPPYTKLDLLICRNLLIYLSAELQYRLIPLFHYSLKPGGLLFLGSAESVGNGEALFRPAGGKSKLFWRSDSVLPKGVITFPTALTSQHTFWPQEHPMPRYTDNIQPIADRLILRHFSAPTVMVNEHGDIVYINGRTGKYLEPAAGKANMNIFAMARGELLYEMGTTFALAQEKSDPVTVRAKLVTDNGSKQVVEITMVRVEAPEALRGMVLISFRDVPTPPIKHRRAGAPPDPRQYEEMEQELLKLRNELRLSHEETQTTQEELKAINEELQSTNEELQSTNEELTTSKEEMQSMNEELQTVNAEQNSRLEEYMRASNDMENLLDSTEIVTIFLDSKLMVRRFTTGANRLFKLIPADVGRQLTDLVSELSYPELVDDVQEVLRRLITLEKQVPTLDQRWMQVRIMPYRTMEKRIDGVVLTFTDITASKRIERELKEKIARLEAQLNG</sequence>
<dbReference type="Gene3D" id="3.40.50.150">
    <property type="entry name" value="Vaccinia Virus protein VP39"/>
    <property type="match status" value="1"/>
</dbReference>
<keyword evidence="6" id="KW-0145">Chemotaxis</keyword>
<evidence type="ECO:0000256" key="3">
    <source>
        <dbReference type="ARBA" id="ARBA00022603"/>
    </source>
</evidence>
<dbReference type="InterPro" id="IPR035909">
    <property type="entry name" value="CheB_C"/>
</dbReference>
<dbReference type="InterPro" id="IPR000780">
    <property type="entry name" value="CheR_MeTrfase"/>
</dbReference>
<evidence type="ECO:0000259" key="8">
    <source>
        <dbReference type="PROSITE" id="PS50113"/>
    </source>
</evidence>
<dbReference type="Pfam" id="PF03705">
    <property type="entry name" value="CheR_N"/>
    <property type="match status" value="1"/>
</dbReference>
<comment type="caution">
    <text evidence="11">The sequence shown here is derived from an EMBL/GenBank/DDBJ whole genome shotgun (WGS) entry which is preliminary data.</text>
</comment>
<dbReference type="Gene3D" id="1.10.155.10">
    <property type="entry name" value="Chemotaxis receptor methyltransferase CheR, N-terminal domain"/>
    <property type="match status" value="1"/>
</dbReference>
<dbReference type="PRINTS" id="PR00996">
    <property type="entry name" value="CHERMTFRASE"/>
</dbReference>
<dbReference type="GO" id="GO:0032259">
    <property type="term" value="P:methylation"/>
    <property type="evidence" value="ECO:0007669"/>
    <property type="project" value="UniProtKB-KW"/>
</dbReference>
<protein>
    <recommendedName>
        <fullName evidence="2">protein-glutamate O-methyltransferase</fullName>
        <ecNumber evidence="2">2.1.1.80</ecNumber>
    </recommendedName>
</protein>
<dbReference type="EC" id="2.1.1.80" evidence="2"/>
<evidence type="ECO:0000256" key="6">
    <source>
        <dbReference type="PROSITE-ProRule" id="PRU00050"/>
    </source>
</evidence>
<keyword evidence="4" id="KW-0808">Transferase</keyword>
<gene>
    <name evidence="11" type="ORF">GMLC_05700</name>
</gene>
<dbReference type="Proteomes" id="UP000587586">
    <property type="component" value="Unassembled WGS sequence"/>
</dbReference>
<dbReference type="SMART" id="SM00138">
    <property type="entry name" value="MeTrc"/>
    <property type="match status" value="1"/>
</dbReference>
<dbReference type="PANTHER" id="PTHR24422:SF27">
    <property type="entry name" value="PROTEIN-GLUTAMATE O-METHYLTRANSFERASE"/>
    <property type="match status" value="1"/>
</dbReference>
<dbReference type="InterPro" id="IPR022641">
    <property type="entry name" value="CheR_N"/>
</dbReference>
<dbReference type="InterPro" id="IPR000673">
    <property type="entry name" value="Sig_transdc_resp-reg_Me-estase"/>
</dbReference>
<dbReference type="RefSeq" id="WP_183359511.1">
    <property type="nucleotide sequence ID" value="NZ_BLXZ01000001.1"/>
</dbReference>
<organism evidence="11 12">
    <name type="scientific">Geomonas limicola</name>
    <dbReference type="NCBI Taxonomy" id="2740186"/>
    <lineage>
        <taxon>Bacteria</taxon>
        <taxon>Pseudomonadati</taxon>
        <taxon>Thermodesulfobacteriota</taxon>
        <taxon>Desulfuromonadia</taxon>
        <taxon>Geobacterales</taxon>
        <taxon>Geobacteraceae</taxon>
        <taxon>Geomonas</taxon>
    </lineage>
</organism>
<keyword evidence="7" id="KW-0175">Coiled coil</keyword>
<name>A0A6V8N3H0_9BACT</name>
<dbReference type="GO" id="GO:0000156">
    <property type="term" value="F:phosphorelay response regulator activity"/>
    <property type="evidence" value="ECO:0007669"/>
    <property type="project" value="InterPro"/>
</dbReference>
<dbReference type="Gene3D" id="3.40.50.180">
    <property type="entry name" value="Methylesterase CheB, C-terminal domain"/>
    <property type="match status" value="1"/>
</dbReference>
<accession>A0A6V8N3H0</accession>